<protein>
    <submittedName>
        <fullName evidence="1">Uncharacterized protein</fullName>
    </submittedName>
</protein>
<name>A0ABV5FY05_9MICC</name>
<keyword evidence="2" id="KW-1185">Reference proteome</keyword>
<dbReference type="Proteomes" id="UP001589575">
    <property type="component" value="Unassembled WGS sequence"/>
</dbReference>
<sequence length="46" mass="5196">MGQRGHQGELDADLGQLTGWLFRWLFQRRVRAVSRVAEALGTVEAI</sequence>
<evidence type="ECO:0000313" key="1">
    <source>
        <dbReference type="EMBL" id="MFB9071565.1"/>
    </source>
</evidence>
<accession>A0ABV5FY05</accession>
<comment type="caution">
    <text evidence="1">The sequence shown here is derived from an EMBL/GenBank/DDBJ whole genome shotgun (WGS) entry which is preliminary data.</text>
</comment>
<gene>
    <name evidence="1" type="ORF">ACFFX0_10265</name>
</gene>
<evidence type="ECO:0000313" key="2">
    <source>
        <dbReference type="Proteomes" id="UP001589575"/>
    </source>
</evidence>
<proteinExistence type="predicted"/>
<dbReference type="EMBL" id="JBHMFI010000001">
    <property type="protein sequence ID" value="MFB9071565.1"/>
    <property type="molecule type" value="Genomic_DNA"/>
</dbReference>
<organism evidence="1 2">
    <name type="scientific">Citricoccus parietis</name>
    <dbReference type="NCBI Taxonomy" id="592307"/>
    <lineage>
        <taxon>Bacteria</taxon>
        <taxon>Bacillati</taxon>
        <taxon>Actinomycetota</taxon>
        <taxon>Actinomycetes</taxon>
        <taxon>Micrococcales</taxon>
        <taxon>Micrococcaceae</taxon>
        <taxon>Citricoccus</taxon>
    </lineage>
</organism>
<reference evidence="1 2" key="1">
    <citation type="submission" date="2024-09" db="EMBL/GenBank/DDBJ databases">
        <authorList>
            <person name="Sun Q."/>
            <person name="Mori K."/>
        </authorList>
    </citation>
    <scope>NUCLEOTIDE SEQUENCE [LARGE SCALE GENOMIC DNA]</scope>
    <source>
        <strain evidence="1 2">CCM 7609</strain>
    </source>
</reference>